<dbReference type="SUPFAM" id="SSF52283">
    <property type="entry name" value="Formate/glycerate dehydrogenase catalytic domain-like"/>
    <property type="match status" value="1"/>
</dbReference>
<evidence type="ECO:0000259" key="2">
    <source>
        <dbReference type="Pfam" id="PF00389"/>
    </source>
</evidence>
<dbReference type="Proteomes" id="UP001597205">
    <property type="component" value="Unassembled WGS sequence"/>
</dbReference>
<dbReference type="RefSeq" id="WP_380896100.1">
    <property type="nucleotide sequence ID" value="NZ_JBHTKY010000012.1"/>
</dbReference>
<evidence type="ECO:0000313" key="3">
    <source>
        <dbReference type="EMBL" id="MFD1165835.1"/>
    </source>
</evidence>
<dbReference type="InterPro" id="IPR058205">
    <property type="entry name" value="D-LDH-like"/>
</dbReference>
<dbReference type="Gene3D" id="3.40.50.720">
    <property type="entry name" value="NAD(P)-binding Rossmann-like Domain"/>
    <property type="match status" value="1"/>
</dbReference>
<comment type="caution">
    <text evidence="3">The sequence shown here is derived from an EMBL/GenBank/DDBJ whole genome shotgun (WGS) entry which is preliminary data.</text>
</comment>
<name>A0ABW3RLA1_9SPHI</name>
<protein>
    <submittedName>
        <fullName evidence="3">Lactate dehydrogenase</fullName>
    </submittedName>
</protein>
<gene>
    <name evidence="3" type="ORF">ACFQ2C_09495</name>
</gene>
<reference evidence="4" key="1">
    <citation type="journal article" date="2019" name="Int. J. Syst. Evol. Microbiol.">
        <title>The Global Catalogue of Microorganisms (GCM) 10K type strain sequencing project: providing services to taxonomists for standard genome sequencing and annotation.</title>
        <authorList>
            <consortium name="The Broad Institute Genomics Platform"/>
            <consortium name="The Broad Institute Genome Sequencing Center for Infectious Disease"/>
            <person name="Wu L."/>
            <person name="Ma J."/>
        </authorList>
    </citation>
    <scope>NUCLEOTIDE SEQUENCE [LARGE SCALE GENOMIC DNA]</scope>
    <source>
        <strain evidence="4">CCUG 52468</strain>
    </source>
</reference>
<keyword evidence="4" id="KW-1185">Reference proteome</keyword>
<dbReference type="PANTHER" id="PTHR43026">
    <property type="entry name" value="2-HYDROXYACID DEHYDROGENASE HOMOLOG 1-RELATED"/>
    <property type="match status" value="1"/>
</dbReference>
<proteinExistence type="predicted"/>
<dbReference type="InterPro" id="IPR006139">
    <property type="entry name" value="D-isomer_2_OHA_DH_cat_dom"/>
</dbReference>
<dbReference type="Pfam" id="PF00389">
    <property type="entry name" value="2-Hacid_dh"/>
    <property type="match status" value="1"/>
</dbReference>
<sequence length="176" mass="20158">MMQFIHYPPFILYFWDNKLLYLGMRVIAYNILGPEKEHLAKANGKVHDLTLISNELNFSTMHYAIGKEAVIISDRDVLDRVMLFELYKIGIRNIVTRSRSTEHIDLDYAGELKIHVANVPFETSLQGVAKQTIMNLTQWMVGGCAGEACQCRMDCKNKVNLRQYGNGDSKQTDQQI</sequence>
<dbReference type="EMBL" id="JBHTKY010000012">
    <property type="protein sequence ID" value="MFD1165835.1"/>
    <property type="molecule type" value="Genomic_DNA"/>
</dbReference>
<keyword evidence="1" id="KW-0520">NAD</keyword>
<organism evidence="3 4">
    <name type="scientific">Sphingobacterium daejeonense</name>
    <dbReference type="NCBI Taxonomy" id="371142"/>
    <lineage>
        <taxon>Bacteria</taxon>
        <taxon>Pseudomonadati</taxon>
        <taxon>Bacteroidota</taxon>
        <taxon>Sphingobacteriia</taxon>
        <taxon>Sphingobacteriales</taxon>
        <taxon>Sphingobacteriaceae</taxon>
        <taxon>Sphingobacterium</taxon>
    </lineage>
</organism>
<accession>A0ABW3RLA1</accession>
<evidence type="ECO:0000313" key="4">
    <source>
        <dbReference type="Proteomes" id="UP001597205"/>
    </source>
</evidence>
<evidence type="ECO:0000256" key="1">
    <source>
        <dbReference type="ARBA" id="ARBA00023027"/>
    </source>
</evidence>
<dbReference type="PANTHER" id="PTHR43026:SF1">
    <property type="entry name" value="2-HYDROXYACID DEHYDROGENASE HOMOLOG 1-RELATED"/>
    <property type="match status" value="1"/>
</dbReference>
<feature type="domain" description="D-isomer specific 2-hydroxyacid dehydrogenase catalytic" evidence="2">
    <location>
        <begin position="37"/>
        <end position="121"/>
    </location>
</feature>